<dbReference type="InterPro" id="IPR037522">
    <property type="entry name" value="HD_GYP_dom"/>
</dbReference>
<evidence type="ECO:0000259" key="1">
    <source>
        <dbReference type="PROSITE" id="PS51832"/>
    </source>
</evidence>
<dbReference type="InterPro" id="IPR003607">
    <property type="entry name" value="HD/PDEase_dom"/>
</dbReference>
<sequence>MDVECKVWEIVRFSEDLRYFVRSYVEALQENIATKQQLQAVYSEVHFAYKRFHEAYINFAKRLSVIAEAYDEQTGNHIERVGVLSAFIAHKLGLDDRMVELIKTFAPLHDIGKLLVPKHILNKPGRLTPEEFEEVKKHTLYGAQIIGDDPSFEVAKNIALYHHEKFDGSGYPFGLKGDEIPIEAQIVAVVDVYDALRSRRSYKKELSHEEAMVVLLGKDERTSFTHFNPRILSIFVKHSGEIKMLWDSVSFDQRQFFDQRDHDKSDTSKTS</sequence>
<accession>A0A7C4VT75</accession>
<proteinExistence type="predicted"/>
<dbReference type="PANTHER" id="PTHR45228">
    <property type="entry name" value="CYCLIC DI-GMP PHOSPHODIESTERASE TM_0186-RELATED"/>
    <property type="match status" value="1"/>
</dbReference>
<reference evidence="2" key="1">
    <citation type="journal article" date="2020" name="mSystems">
        <title>Genome- and Community-Level Interaction Insights into Carbon Utilization and Element Cycling Functions of Hydrothermarchaeota in Hydrothermal Sediment.</title>
        <authorList>
            <person name="Zhou Z."/>
            <person name="Liu Y."/>
            <person name="Xu W."/>
            <person name="Pan J."/>
            <person name="Luo Z.H."/>
            <person name="Li M."/>
        </authorList>
    </citation>
    <scope>NUCLEOTIDE SEQUENCE [LARGE SCALE GENOMIC DNA]</scope>
    <source>
        <strain evidence="2">SpSt-609</strain>
    </source>
</reference>
<organism evidence="2">
    <name type="scientific">Fervidobacterium thailandense</name>
    <dbReference type="NCBI Taxonomy" id="1008305"/>
    <lineage>
        <taxon>Bacteria</taxon>
        <taxon>Thermotogati</taxon>
        <taxon>Thermotogota</taxon>
        <taxon>Thermotogae</taxon>
        <taxon>Thermotogales</taxon>
        <taxon>Fervidobacteriaceae</taxon>
        <taxon>Fervidobacterium</taxon>
    </lineage>
</organism>
<feature type="domain" description="HD-GYP" evidence="1">
    <location>
        <begin position="52"/>
        <end position="251"/>
    </location>
</feature>
<dbReference type="AlphaFoldDB" id="A0A7C4VT75"/>
<dbReference type="SUPFAM" id="SSF109604">
    <property type="entry name" value="HD-domain/PDEase-like"/>
    <property type="match status" value="1"/>
</dbReference>
<dbReference type="Pfam" id="PF13487">
    <property type="entry name" value="HD_5"/>
    <property type="match status" value="1"/>
</dbReference>
<dbReference type="PANTHER" id="PTHR45228:SF8">
    <property type="entry name" value="TWO-COMPONENT RESPONSE REGULATOR-RELATED"/>
    <property type="match status" value="1"/>
</dbReference>
<dbReference type="EMBL" id="DSZY01000014">
    <property type="protein sequence ID" value="HGU40284.1"/>
    <property type="molecule type" value="Genomic_DNA"/>
</dbReference>
<dbReference type="InterPro" id="IPR052020">
    <property type="entry name" value="Cyclic_di-GMP/3'3'-cGAMP_PDE"/>
</dbReference>
<name>A0A7C4VT75_9BACT</name>
<evidence type="ECO:0000313" key="2">
    <source>
        <dbReference type="EMBL" id="HGU40284.1"/>
    </source>
</evidence>
<dbReference type="CDD" id="cd00077">
    <property type="entry name" value="HDc"/>
    <property type="match status" value="1"/>
</dbReference>
<dbReference type="SMART" id="SM00471">
    <property type="entry name" value="HDc"/>
    <property type="match status" value="1"/>
</dbReference>
<comment type="caution">
    <text evidence="2">The sequence shown here is derived from an EMBL/GenBank/DDBJ whole genome shotgun (WGS) entry which is preliminary data.</text>
</comment>
<protein>
    <submittedName>
        <fullName evidence="2">HD-GYP domain-containing protein</fullName>
    </submittedName>
</protein>
<gene>
    <name evidence="2" type="ORF">ENT77_03695</name>
</gene>
<dbReference type="Gene3D" id="1.10.3210.10">
    <property type="entry name" value="Hypothetical protein af1432"/>
    <property type="match status" value="1"/>
</dbReference>
<dbReference type="PROSITE" id="PS51832">
    <property type="entry name" value="HD_GYP"/>
    <property type="match status" value="1"/>
</dbReference>